<gene>
    <name evidence="2" type="ORF">GYA55_09365</name>
</gene>
<dbReference type="AlphaFoldDB" id="A0A7X9ILU4"/>
<protein>
    <submittedName>
        <fullName evidence="2">Uncharacterized protein</fullName>
    </submittedName>
</protein>
<dbReference type="EMBL" id="JAAZON010000423">
    <property type="protein sequence ID" value="NMC63360.1"/>
    <property type="molecule type" value="Genomic_DNA"/>
</dbReference>
<name>A0A7X9ILU4_9DELT</name>
<sequence length="123" mass="12897">DSRGLNDSPESSLSPGFQAANMISAGFIAVPVEVTTWLALNRASLPEPPFTMAVTHYVTGVTSSGDRLETNKLTLFVVVTPDVIITPETTNPEVTATPKGTATPKSGDETEANTESEPEAYGS</sequence>
<feature type="region of interest" description="Disordered" evidence="1">
    <location>
        <begin position="88"/>
        <end position="123"/>
    </location>
</feature>
<feature type="non-terminal residue" evidence="2">
    <location>
        <position position="1"/>
    </location>
</feature>
<organism evidence="2 3">
    <name type="scientific">SAR324 cluster bacterium</name>
    <dbReference type="NCBI Taxonomy" id="2024889"/>
    <lineage>
        <taxon>Bacteria</taxon>
        <taxon>Deltaproteobacteria</taxon>
        <taxon>SAR324 cluster</taxon>
    </lineage>
</organism>
<evidence type="ECO:0000256" key="1">
    <source>
        <dbReference type="SAM" id="MobiDB-lite"/>
    </source>
</evidence>
<accession>A0A7X9ILU4</accession>
<evidence type="ECO:0000313" key="3">
    <source>
        <dbReference type="Proteomes" id="UP000524246"/>
    </source>
</evidence>
<reference evidence="2 3" key="1">
    <citation type="journal article" date="2020" name="Biotechnol. Biofuels">
        <title>New insights from the biogas microbiome by comprehensive genome-resolved metagenomics of nearly 1600 species originating from multiple anaerobic digesters.</title>
        <authorList>
            <person name="Campanaro S."/>
            <person name="Treu L."/>
            <person name="Rodriguez-R L.M."/>
            <person name="Kovalovszki A."/>
            <person name="Ziels R.M."/>
            <person name="Maus I."/>
            <person name="Zhu X."/>
            <person name="Kougias P.G."/>
            <person name="Basile A."/>
            <person name="Luo G."/>
            <person name="Schluter A."/>
            <person name="Konstantinidis K.T."/>
            <person name="Angelidaki I."/>
        </authorList>
    </citation>
    <scope>NUCLEOTIDE SEQUENCE [LARGE SCALE GENOMIC DNA]</scope>
    <source>
        <strain evidence="2">AS27yjCOA_65</strain>
    </source>
</reference>
<feature type="compositionally biased region" description="Acidic residues" evidence="1">
    <location>
        <begin position="109"/>
        <end position="123"/>
    </location>
</feature>
<dbReference type="Proteomes" id="UP000524246">
    <property type="component" value="Unassembled WGS sequence"/>
</dbReference>
<proteinExistence type="predicted"/>
<comment type="caution">
    <text evidence="2">The sequence shown here is derived from an EMBL/GenBank/DDBJ whole genome shotgun (WGS) entry which is preliminary data.</text>
</comment>
<feature type="compositionally biased region" description="Polar residues" evidence="1">
    <location>
        <begin position="88"/>
        <end position="104"/>
    </location>
</feature>
<evidence type="ECO:0000313" key="2">
    <source>
        <dbReference type="EMBL" id="NMC63360.1"/>
    </source>
</evidence>